<proteinExistence type="predicted"/>
<dbReference type="AlphaFoldDB" id="A0AAW5N8P2"/>
<evidence type="ECO:0000313" key="2">
    <source>
        <dbReference type="EMBL" id="MCR8874685.1"/>
    </source>
</evidence>
<dbReference type="InterPro" id="IPR018551">
    <property type="entry name" value="DUF2007"/>
</dbReference>
<name>A0AAW5N8P2_9BACT</name>
<dbReference type="Gene3D" id="3.30.70.790">
    <property type="entry name" value="UreE, C-terminal domain"/>
    <property type="match status" value="1"/>
</dbReference>
<reference evidence="2 3" key="1">
    <citation type="submission" date="2022-08" db="EMBL/GenBank/DDBJ databases">
        <authorList>
            <person name="Zeman M."/>
            <person name="Kubasova T."/>
        </authorList>
    </citation>
    <scope>NUCLEOTIDE SEQUENCE [LARGE SCALE GENOMIC DNA]</scope>
    <source>
        <strain evidence="2 3">ET62</strain>
    </source>
</reference>
<dbReference type="InterPro" id="IPR011322">
    <property type="entry name" value="N-reg_PII-like_a/b"/>
</dbReference>
<dbReference type="SUPFAM" id="SSF54913">
    <property type="entry name" value="GlnB-like"/>
    <property type="match status" value="1"/>
</dbReference>
<protein>
    <submittedName>
        <fullName evidence="2">DUF2007 domain-containing protein</fullName>
    </submittedName>
</protein>
<evidence type="ECO:0000259" key="1">
    <source>
        <dbReference type="Pfam" id="PF09413"/>
    </source>
</evidence>
<sequence length="139" mass="15814">MKTVRLMACDDSFQANLIKGALENEGIPVILHNEHTSDVMRGYIREASTVDIFIDERDSERALELLERNQMIPERLNCCPYCHSDQITFVLKKKHRVRAILAGLLALLAASSPGTEHWEYVCKQCGARFDKPVGKEKKQ</sequence>
<gene>
    <name evidence="2" type="ORF">NW209_11795</name>
</gene>
<evidence type="ECO:0000313" key="3">
    <source>
        <dbReference type="Proteomes" id="UP001204579"/>
    </source>
</evidence>
<accession>A0AAW5N8P2</accession>
<keyword evidence="3" id="KW-1185">Reference proteome</keyword>
<dbReference type="EMBL" id="JANRHJ010000013">
    <property type="protein sequence ID" value="MCR8874685.1"/>
    <property type="molecule type" value="Genomic_DNA"/>
</dbReference>
<organism evidence="2 3">
    <name type="scientific">Phocaeicola barnesiae</name>
    <dbReference type="NCBI Taxonomy" id="376804"/>
    <lineage>
        <taxon>Bacteria</taxon>
        <taxon>Pseudomonadati</taxon>
        <taxon>Bacteroidota</taxon>
        <taxon>Bacteroidia</taxon>
        <taxon>Bacteroidales</taxon>
        <taxon>Bacteroidaceae</taxon>
        <taxon>Phocaeicola</taxon>
    </lineage>
</organism>
<comment type="caution">
    <text evidence="2">The sequence shown here is derived from an EMBL/GenBank/DDBJ whole genome shotgun (WGS) entry which is preliminary data.</text>
</comment>
<dbReference type="Pfam" id="PF09413">
    <property type="entry name" value="DUF2007"/>
    <property type="match status" value="1"/>
</dbReference>
<feature type="domain" description="DUF2007" evidence="1">
    <location>
        <begin position="6"/>
        <end position="69"/>
    </location>
</feature>
<dbReference type="Proteomes" id="UP001204579">
    <property type="component" value="Unassembled WGS sequence"/>
</dbReference>
<dbReference type="RefSeq" id="WP_235302665.1">
    <property type="nucleotide sequence ID" value="NZ_CALULB010000009.1"/>
</dbReference>